<protein>
    <submittedName>
        <fullName evidence="4">MlaD family protein</fullName>
    </submittedName>
</protein>
<proteinExistence type="predicted"/>
<evidence type="ECO:0000313" key="4">
    <source>
        <dbReference type="EMBL" id="MCT2560107.1"/>
    </source>
</evidence>
<dbReference type="Pfam" id="PF02470">
    <property type="entry name" value="MlaD"/>
    <property type="match status" value="1"/>
</dbReference>
<dbReference type="InterPro" id="IPR052336">
    <property type="entry name" value="MlaD_Phospholipid_Transporter"/>
</dbReference>
<evidence type="ECO:0000256" key="1">
    <source>
        <dbReference type="SAM" id="MobiDB-lite"/>
    </source>
</evidence>
<dbReference type="Proteomes" id="UP001142648">
    <property type="component" value="Unassembled WGS sequence"/>
</dbReference>
<dbReference type="PANTHER" id="PTHR33371">
    <property type="entry name" value="INTERMEMBRANE PHOSPHOLIPID TRANSPORT SYSTEM BINDING PROTEIN MLAD-RELATED"/>
    <property type="match status" value="1"/>
</dbReference>
<dbReference type="InterPro" id="IPR003399">
    <property type="entry name" value="Mce/MlaD"/>
</dbReference>
<name>A0A9X2W3K9_9SPHN</name>
<feature type="transmembrane region" description="Helical" evidence="2">
    <location>
        <begin position="7"/>
        <end position="29"/>
    </location>
</feature>
<dbReference type="EMBL" id="JAOAMV010000008">
    <property type="protein sequence ID" value="MCT2560107.1"/>
    <property type="molecule type" value="Genomic_DNA"/>
</dbReference>
<feature type="compositionally biased region" description="Basic and acidic residues" evidence="1">
    <location>
        <begin position="302"/>
        <end position="316"/>
    </location>
</feature>
<dbReference type="RefSeq" id="WP_259963217.1">
    <property type="nucleotide sequence ID" value="NZ_JAOAMV010000008.1"/>
</dbReference>
<sequence>METNANFSLVGWIVGILMLATIAFAVWLLDPTPNQETYLVRFDRSVEGLQPGSTVTLSGVPVGRVTSVRLAENGPGNVLVVLTLDPDAAKVDGLEATISTNLITGEAALVLEGRRGRQGIYADNSGRKIIPPSDGTGLFGGNATATVESVANSVRALNEGLEPEKQRAITSDLARLRVTTADLASDVEGWDEDLGSTKGRLSDLRQRIGGWAIDLRDADRRISDGSASTSARRRLRQFSEGVQNAENKLSQAKSGIPAIENSLIEGEAVFRGLSRDLGPVREKIEDVEVRGMASDPPLPDYRTGRRDAGANSEHSK</sequence>
<keyword evidence="2" id="KW-0472">Membrane</keyword>
<organism evidence="4 5">
    <name type="scientific">Tsuneonella litorea</name>
    <dbReference type="NCBI Taxonomy" id="2976475"/>
    <lineage>
        <taxon>Bacteria</taxon>
        <taxon>Pseudomonadati</taxon>
        <taxon>Pseudomonadota</taxon>
        <taxon>Alphaproteobacteria</taxon>
        <taxon>Sphingomonadales</taxon>
        <taxon>Erythrobacteraceae</taxon>
        <taxon>Tsuneonella</taxon>
    </lineage>
</organism>
<dbReference type="PANTHER" id="PTHR33371:SF4">
    <property type="entry name" value="INTERMEMBRANE PHOSPHOLIPID TRANSPORT SYSTEM BINDING PROTEIN MLAD"/>
    <property type="match status" value="1"/>
</dbReference>
<evidence type="ECO:0000256" key="2">
    <source>
        <dbReference type="SAM" id="Phobius"/>
    </source>
</evidence>
<dbReference type="AlphaFoldDB" id="A0A9X2W3K9"/>
<evidence type="ECO:0000259" key="3">
    <source>
        <dbReference type="Pfam" id="PF02470"/>
    </source>
</evidence>
<feature type="region of interest" description="Disordered" evidence="1">
    <location>
        <begin position="288"/>
        <end position="316"/>
    </location>
</feature>
<accession>A0A9X2W3K9</accession>
<feature type="domain" description="Mce/MlaD" evidence="3">
    <location>
        <begin position="36"/>
        <end position="111"/>
    </location>
</feature>
<keyword evidence="2" id="KW-1133">Transmembrane helix</keyword>
<gene>
    <name evidence="4" type="ORF">N0B51_14080</name>
</gene>
<evidence type="ECO:0000313" key="5">
    <source>
        <dbReference type="Proteomes" id="UP001142648"/>
    </source>
</evidence>
<keyword evidence="5" id="KW-1185">Reference proteome</keyword>
<reference evidence="4" key="1">
    <citation type="submission" date="2022-09" db="EMBL/GenBank/DDBJ databases">
        <title>The genome sequence of Tsuneonella sp. YG55.</title>
        <authorList>
            <person name="Liu Y."/>
        </authorList>
    </citation>
    <scope>NUCLEOTIDE SEQUENCE</scope>
    <source>
        <strain evidence="4">YG55</strain>
    </source>
</reference>
<comment type="caution">
    <text evidence="4">The sequence shown here is derived from an EMBL/GenBank/DDBJ whole genome shotgun (WGS) entry which is preliminary data.</text>
</comment>
<keyword evidence="2" id="KW-0812">Transmembrane</keyword>